<evidence type="ECO:0000256" key="2">
    <source>
        <dbReference type="SAM" id="Phobius"/>
    </source>
</evidence>
<dbReference type="EMBL" id="CANHGI010000004">
    <property type="protein sequence ID" value="CAI5447846.1"/>
    <property type="molecule type" value="Genomic_DNA"/>
</dbReference>
<evidence type="ECO:0000256" key="1">
    <source>
        <dbReference type="SAM" id="MobiDB-lite"/>
    </source>
</evidence>
<proteinExistence type="predicted"/>
<feature type="transmembrane region" description="Helical" evidence="2">
    <location>
        <begin position="196"/>
        <end position="216"/>
    </location>
</feature>
<feature type="compositionally biased region" description="Basic residues" evidence="1">
    <location>
        <begin position="93"/>
        <end position="104"/>
    </location>
</feature>
<organism evidence="3 4">
    <name type="scientific">Caenorhabditis angaria</name>
    <dbReference type="NCBI Taxonomy" id="860376"/>
    <lineage>
        <taxon>Eukaryota</taxon>
        <taxon>Metazoa</taxon>
        <taxon>Ecdysozoa</taxon>
        <taxon>Nematoda</taxon>
        <taxon>Chromadorea</taxon>
        <taxon>Rhabditida</taxon>
        <taxon>Rhabditina</taxon>
        <taxon>Rhabditomorpha</taxon>
        <taxon>Rhabditoidea</taxon>
        <taxon>Rhabditidae</taxon>
        <taxon>Peloderinae</taxon>
        <taxon>Caenorhabditis</taxon>
    </lineage>
</organism>
<protein>
    <submittedName>
        <fullName evidence="3">Uncharacterized protein</fullName>
    </submittedName>
</protein>
<feature type="transmembrane region" description="Helical" evidence="2">
    <location>
        <begin position="43"/>
        <end position="64"/>
    </location>
</feature>
<feature type="transmembrane region" description="Helical" evidence="2">
    <location>
        <begin position="231"/>
        <end position="250"/>
    </location>
</feature>
<sequence>MTFQNFGEGGSLHGGSVGQRCHVCPQVIDYYIPQTSKWARYHYIILALAQLNSLILSLLVFLILPTYRSAVFGCFAGYKNILVAMEKKKRNKIHQMQMRRKSKSQKSVEPSVTEPTPIEESKPEQHHNVIHFGHHNPIHPGGEVKIFVTPMLPNQGPTNHNIYLQIYTLHTYIIYALTFTLQVITILRSHLNRKIIYQYVPVVIIPIFQMLFVYPVNLTSSDKFKDTVSMIYFYDFLSLENIVPIMYFLLNYKTMRKTMRWRAASVDVVVVLDETPVKPQI</sequence>
<dbReference type="Proteomes" id="UP001152747">
    <property type="component" value="Unassembled WGS sequence"/>
</dbReference>
<gene>
    <name evidence="3" type="ORF">CAMP_LOCUS10483</name>
</gene>
<keyword evidence="2" id="KW-0472">Membrane</keyword>
<evidence type="ECO:0000313" key="3">
    <source>
        <dbReference type="EMBL" id="CAI5447846.1"/>
    </source>
</evidence>
<feature type="compositionally biased region" description="Polar residues" evidence="1">
    <location>
        <begin position="105"/>
        <end position="114"/>
    </location>
</feature>
<reference evidence="3" key="1">
    <citation type="submission" date="2022-11" db="EMBL/GenBank/DDBJ databases">
        <authorList>
            <person name="Kikuchi T."/>
        </authorList>
    </citation>
    <scope>NUCLEOTIDE SEQUENCE</scope>
    <source>
        <strain evidence="3">PS1010</strain>
    </source>
</reference>
<dbReference type="AlphaFoldDB" id="A0A9P1IMN1"/>
<comment type="caution">
    <text evidence="3">The sequence shown here is derived from an EMBL/GenBank/DDBJ whole genome shotgun (WGS) entry which is preliminary data.</text>
</comment>
<feature type="transmembrane region" description="Helical" evidence="2">
    <location>
        <begin position="162"/>
        <end position="184"/>
    </location>
</feature>
<keyword evidence="2" id="KW-1133">Transmembrane helix</keyword>
<evidence type="ECO:0000313" key="4">
    <source>
        <dbReference type="Proteomes" id="UP001152747"/>
    </source>
</evidence>
<accession>A0A9P1IMN1</accession>
<name>A0A9P1IMN1_9PELO</name>
<keyword evidence="4" id="KW-1185">Reference proteome</keyword>
<feature type="region of interest" description="Disordered" evidence="1">
    <location>
        <begin position="93"/>
        <end position="123"/>
    </location>
</feature>
<keyword evidence="2" id="KW-0812">Transmembrane</keyword>